<proteinExistence type="predicted"/>
<feature type="compositionally biased region" description="Basic residues" evidence="5">
    <location>
        <begin position="1380"/>
        <end position="1392"/>
    </location>
</feature>
<reference evidence="7 8" key="1">
    <citation type="journal article" date="2010" name="Nature">
        <title>Genome sequencing and analysis of the model grass Brachypodium distachyon.</title>
        <authorList>
            <consortium name="International Brachypodium Initiative"/>
        </authorList>
    </citation>
    <scope>NUCLEOTIDE SEQUENCE [LARGE SCALE GENOMIC DNA]</scope>
    <source>
        <strain evidence="7 8">Bd21</strain>
    </source>
</reference>
<reference evidence="7" key="2">
    <citation type="submission" date="2017-06" db="EMBL/GenBank/DDBJ databases">
        <title>WGS assembly of Brachypodium distachyon.</title>
        <authorList>
            <consortium name="The International Brachypodium Initiative"/>
            <person name="Lucas S."/>
            <person name="Harmon-Smith M."/>
            <person name="Lail K."/>
            <person name="Tice H."/>
            <person name="Grimwood J."/>
            <person name="Bruce D."/>
            <person name="Barry K."/>
            <person name="Shu S."/>
            <person name="Lindquist E."/>
            <person name="Wang M."/>
            <person name="Pitluck S."/>
            <person name="Vogel J.P."/>
            <person name="Garvin D.F."/>
            <person name="Mockler T.C."/>
            <person name="Schmutz J."/>
            <person name="Rokhsar D."/>
            <person name="Bevan M.W."/>
        </authorList>
    </citation>
    <scope>NUCLEOTIDE SEQUENCE</scope>
    <source>
        <strain evidence="7">Bd21</strain>
    </source>
</reference>
<dbReference type="Gramene" id="KQK01704">
    <property type="protein sequence ID" value="KQK01704"/>
    <property type="gene ID" value="BRADI_3g57691v3"/>
</dbReference>
<evidence type="ECO:0000256" key="1">
    <source>
        <dbReference type="ARBA" id="ARBA00000451"/>
    </source>
</evidence>
<dbReference type="GO" id="GO:0004197">
    <property type="term" value="F:cysteine-type endopeptidase activity"/>
    <property type="evidence" value="ECO:0000318"/>
    <property type="project" value="GO_Central"/>
</dbReference>
<dbReference type="PANTHER" id="PTHR12792:SF0">
    <property type="entry name" value="SEPARIN"/>
    <property type="match status" value="1"/>
</dbReference>
<dbReference type="PROSITE" id="PS51700">
    <property type="entry name" value="SEPARIN"/>
    <property type="match status" value="1"/>
</dbReference>
<evidence type="ECO:0000313" key="9">
    <source>
        <dbReference type="Proteomes" id="UP000008810"/>
    </source>
</evidence>
<accession>A0A0Q3FQT8</accession>
<dbReference type="GO" id="GO:0051307">
    <property type="term" value="P:meiotic chromosome separation"/>
    <property type="evidence" value="ECO:0000318"/>
    <property type="project" value="GO_Central"/>
</dbReference>
<dbReference type="EC" id="3.4.22.49" evidence="2"/>
<evidence type="ECO:0000256" key="2">
    <source>
        <dbReference type="ARBA" id="ARBA00012489"/>
    </source>
</evidence>
<gene>
    <name evidence="8" type="primary">LOC100825113</name>
    <name evidence="7" type="ORF">BRADI_3g57691v3</name>
</gene>
<dbReference type="EMBL" id="CM000882">
    <property type="protein sequence ID" value="KQK01704.1"/>
    <property type="molecule type" value="Genomic_DNA"/>
</dbReference>
<evidence type="ECO:0000256" key="4">
    <source>
        <dbReference type="ARBA" id="ARBA00022829"/>
    </source>
</evidence>
<reference evidence="8" key="3">
    <citation type="submission" date="2018-08" db="UniProtKB">
        <authorList>
            <consortium name="EnsemblPlants"/>
        </authorList>
    </citation>
    <scope>IDENTIFICATION</scope>
    <source>
        <strain evidence="8">cv. Bd21</strain>
    </source>
</reference>
<evidence type="ECO:0000313" key="8">
    <source>
        <dbReference type="EnsemblPlants" id="KQK01704"/>
    </source>
</evidence>
<evidence type="ECO:0000256" key="5">
    <source>
        <dbReference type="SAM" id="MobiDB-lite"/>
    </source>
</evidence>
<feature type="region of interest" description="Disordered" evidence="5">
    <location>
        <begin position="2182"/>
        <end position="2201"/>
    </location>
</feature>
<dbReference type="Proteomes" id="UP000008810">
    <property type="component" value="Chromosome 3"/>
</dbReference>
<dbReference type="Pfam" id="PF25110">
    <property type="entry name" value="TPR_ESP1"/>
    <property type="match status" value="1"/>
</dbReference>
<dbReference type="OrthoDB" id="692727at2759"/>
<dbReference type="KEGG" id="bdi:100825113"/>
<name>A0A0Q3FQT8_BRADI</name>
<dbReference type="InterPro" id="IPR056932">
    <property type="entry name" value="TPR_ESP1_2nd"/>
</dbReference>
<dbReference type="Pfam" id="PF25113">
    <property type="entry name" value="TPR_ESP1_2nd"/>
    <property type="match status" value="1"/>
</dbReference>
<protein>
    <recommendedName>
        <fullName evidence="2">separase</fullName>
        <ecNumber evidence="2">3.4.22.49</ecNumber>
    </recommendedName>
</protein>
<dbReference type="RefSeq" id="XP_010236897.1">
    <property type="nucleotide sequence ID" value="XM_010238595.3"/>
</dbReference>
<keyword evidence="4" id="KW-0159">Chromosome partition</keyword>
<comment type="catalytic activity">
    <reaction evidence="1">
        <text>All bonds known to be hydrolyzed by this endopeptidase have arginine in P1 and an acidic residue in P4. P6 is often occupied by an acidic residue or by a hydroxy-amino-acid residue, the phosphorylation of which enhances cleavage.</text>
        <dbReference type="EC" id="3.4.22.49"/>
    </reaction>
</comment>
<evidence type="ECO:0000313" key="7">
    <source>
        <dbReference type="EMBL" id="KQK01704.1"/>
    </source>
</evidence>
<dbReference type="GeneID" id="100825113"/>
<dbReference type="Pfam" id="PF03568">
    <property type="entry name" value="Separin_C"/>
    <property type="match status" value="1"/>
</dbReference>
<dbReference type="InterPro" id="IPR056933">
    <property type="entry name" value="TPR_ESP1"/>
</dbReference>
<dbReference type="GO" id="GO:0072686">
    <property type="term" value="C:mitotic spindle"/>
    <property type="evidence" value="ECO:0000318"/>
    <property type="project" value="GO_Central"/>
</dbReference>
<dbReference type="GO" id="GO:0006508">
    <property type="term" value="P:proteolysis"/>
    <property type="evidence" value="ECO:0007669"/>
    <property type="project" value="InterPro"/>
</dbReference>
<sequence length="2249" mass="250405">MEAAADDLLAALSSPSSQAGLHSRFAAYLQPFTPHLPSANPNPKPPPKRTTKQKPPPPPPDAAAVRPLAKRFLPFLCRALKLLSPLLRPNNPSAPGGAGWLDELLEIYGLILDCLASISTCLAGKPYSVLLQRGHFVCCLESLGHYARAEAEAAAILDALRCALSPPVTSKPRRGAASVALLPDPAIVGEAGADPEITTLVVELTACLANCASKSKVKEAAPYERVLSLVEQLKPWLRTLSEETRRKYLALLVNALSRCAIFLAAESPFFSSNLVCRFCVATLGECEKAQMIERLPAVARKICSSVDLSWKGSTHLLLDVLKTVVASVLCGKADLPKAVNEFLEFVDYFSRRFLSSNRDVHVGASVLLYREGGYFSEISSPTACILQLYATGLYFSTQQVESEEHSSISNFLMEEKNLRTLNNALGTLALLFNVTYGKFNALDSLGKYSSSLKQAGHSIQKHSYSQSHEHIYFVSYLGSLEFVCKILVQHADEVWKNFSEGETVHSSGNMKYVLTALHQFIDSSLVAYNCTNISEGEKERLQEQRVTLLRALVSAIKMSFVTNEAIEKSLSSISCVISSTWVMLEEVKFLIPSLGNIGVALHNIGHFEKAPKALELCCQTIWAHTQLSYCRLSERTEGQIIEDLPRDTLKDLITDAFARIAKMVDTLHRCGAKMIRDIIVKSLSELLAYGDTPDYHNSSFVLIKLWVKIACKDFKDDQRVDSARLLYHSLVGYPSPLPKKSVGLILEQELLAYGVMESHATVLCAQMQNMIIDILLNELYCSKGYYLERSRVLVRKARVLRASGVQKISSCIESLSEAISLLQGILLDSSRGNAIVIHELAITYCLHAHCAQEANLGGKVIFDNARSAVGLWSKMDTFHHSSPSMIFQPPSETLVPLICSLVDLLAIKGCFELQFDLCKLLVMIWKQENLPLEKLFSMLFTGGRLNHVCCHLPMDQQFISYVVQHLGVDCHKTLFWIDCFKGDHPSLSMFLQQLWPIDFFFSQSSEQSFRSQFGFSASVDEVDKVASSLVSEVTSSNRSNYLAGYLYHGLSERLLSRGQLLQAISYGREALQLRKKLLKKKFKFNLGKFVSGESQCSGGQGFVSLEAWGPTIAEIWPDSTRSSSTSDSFFTPWNVLRCYLESVLQVAVMYELIGNGAEAEVLLRTGKEISCFQGLPFFAVVFTSALGQLYRKRQLWDAAESEIKRARDFLVENDKFITCKLCKLTLETSIDVQAGDLFWNLFEKDFQKQSTCNLSSALGMYQSAMEKLNNTGLEFLAGSYDKNNTSSIFCRKDCIAETKRRACNHGKEPVAANDGVLPPCTPCFLLSRTPIDQKNKLVGLKSDKQNLRNVEAAPPLDVKVKRASRSSSRLAKEQNVAAHAKTRTTRSSKRTAHMKDENDLAELNCKNGISWNGQLSTGALVCGKVDCSVDVIDCSRDGICNIFGCWSCLFVNSLNSGCIENILQFRLDCIRRRHLVSILLKTARALAAHGGKHGAHEVHSIYWQCISLLYFRSPPQDCYRTYGPYLIGLMMDENTGDFLSFERAEILCNMSFFLLKGFHSEQSRDVCCSLSSVQMSDVVSWLLKAFVLSAESPLLLQEVCRLLACIFLLSTIDSTIQLPLYSKGSLSLNHWAAYFHQTSVGTYLNYQYLASLQALPRKKDCKGSIADFENETNVFPKFLRFSSADIEHLEKLVTEFFHELPDVPIVCISVLGGDFVNVLGETLLLPSLFPAWMLLSRFESTNKPTTMLLPVDPILEETLDGNSSIIELDYSTRASDKNWKCPWGYTIVDYVAPTFKKLLEDNFRSLSGANLSPKDERANTVRWWSDRMKLNDHLDEILENMEELWLGPWKCLLIGHQLADQHNEEAMENIITGLESEFKLEANPALIKVILGGVTSVDELRECLSQLISYKGYFGRGGCCGRDRLRAFSGQIEAEGLATIEYLTNDIVNELAERVDRHPLILVLDIDVQMLPWENLPVLRNQEIYRMPSMGSIFLALTRSTNHYKDANAIVLPFPVIDPFDAFYLLNPSGDLIKTQEEFDQLFRNYEWKGNSGDAPAPEELVLALRNHDLFLYFGHGSGSQYISGKEIEKLDNCAAALLMGCSSGTIHCKGDYAPQGAPLSYLLAGSPSVIANLWDVSDKDIDRFSKVLLSSWLQENLAAVKSCSKCCELTQEFESMTIALKDNGSPRRGGTRGRKQQQIEIGDSSKSCNCGHIRIASYINEARRACRLPLMIGAAPVCYGVPTIIKKK</sequence>
<dbReference type="ExpressionAtlas" id="A0A0Q3FQT8">
    <property type="expression patterns" value="baseline and differential"/>
</dbReference>
<keyword evidence="9" id="KW-1185">Reference proteome</keyword>
<dbReference type="GO" id="GO:0005634">
    <property type="term" value="C:nucleus"/>
    <property type="evidence" value="ECO:0000318"/>
    <property type="project" value="GO_Central"/>
</dbReference>
<dbReference type="GO" id="GO:0005737">
    <property type="term" value="C:cytoplasm"/>
    <property type="evidence" value="ECO:0000318"/>
    <property type="project" value="GO_Central"/>
</dbReference>
<feature type="domain" description="Peptidase C50" evidence="6">
    <location>
        <begin position="2019"/>
        <end position="2113"/>
    </location>
</feature>
<organism evidence="7">
    <name type="scientific">Brachypodium distachyon</name>
    <name type="common">Purple false brome</name>
    <name type="synonym">Trachynia distachya</name>
    <dbReference type="NCBI Taxonomy" id="15368"/>
    <lineage>
        <taxon>Eukaryota</taxon>
        <taxon>Viridiplantae</taxon>
        <taxon>Streptophyta</taxon>
        <taxon>Embryophyta</taxon>
        <taxon>Tracheophyta</taxon>
        <taxon>Spermatophyta</taxon>
        <taxon>Magnoliopsida</taxon>
        <taxon>Liliopsida</taxon>
        <taxon>Poales</taxon>
        <taxon>Poaceae</taxon>
        <taxon>BOP clade</taxon>
        <taxon>Pooideae</taxon>
        <taxon>Stipodae</taxon>
        <taxon>Brachypodieae</taxon>
        <taxon>Brachypodium</taxon>
    </lineage>
</organism>
<dbReference type="PANTHER" id="PTHR12792">
    <property type="entry name" value="EXTRA SPINDLE POLES 1-RELATED"/>
    <property type="match status" value="1"/>
</dbReference>
<dbReference type="STRING" id="15368.A0A0Q3FQT8"/>
<keyword evidence="3" id="KW-0378">Hydrolase</keyword>
<feature type="region of interest" description="Disordered" evidence="5">
    <location>
        <begin position="32"/>
        <end position="63"/>
    </location>
</feature>
<evidence type="ECO:0000259" key="6">
    <source>
        <dbReference type="PROSITE" id="PS51700"/>
    </source>
</evidence>
<dbReference type="InterPro" id="IPR005314">
    <property type="entry name" value="Peptidase_C50"/>
</dbReference>
<dbReference type="InterPro" id="IPR030397">
    <property type="entry name" value="SEPARIN_core_dom"/>
</dbReference>
<feature type="region of interest" description="Disordered" evidence="5">
    <location>
        <begin position="1371"/>
        <end position="1393"/>
    </location>
</feature>
<evidence type="ECO:0000256" key="3">
    <source>
        <dbReference type="ARBA" id="ARBA00022801"/>
    </source>
</evidence>
<dbReference type="EnsemblPlants" id="KQK01704">
    <property type="protein sequence ID" value="KQK01704"/>
    <property type="gene ID" value="BRADI_3g57691v3"/>
</dbReference>